<reference evidence="1" key="1">
    <citation type="submission" date="2018-05" db="EMBL/GenBank/DDBJ databases">
        <authorList>
            <person name="Lanie J.A."/>
            <person name="Ng W.-L."/>
            <person name="Kazmierczak K.M."/>
            <person name="Andrzejewski T.M."/>
            <person name="Davidsen T.M."/>
            <person name="Wayne K.J."/>
            <person name="Tettelin H."/>
            <person name="Glass J.I."/>
            <person name="Rusch D."/>
            <person name="Podicherti R."/>
            <person name="Tsui H.-C.T."/>
            <person name="Winkler M.E."/>
        </authorList>
    </citation>
    <scope>NUCLEOTIDE SEQUENCE</scope>
</reference>
<dbReference type="EMBL" id="UINC01011082">
    <property type="protein sequence ID" value="SVA49058.1"/>
    <property type="molecule type" value="Genomic_DNA"/>
</dbReference>
<proteinExistence type="predicted"/>
<evidence type="ECO:0000313" key="1">
    <source>
        <dbReference type="EMBL" id="SVA49058.1"/>
    </source>
</evidence>
<organism evidence="1">
    <name type="scientific">marine metagenome</name>
    <dbReference type="NCBI Taxonomy" id="408172"/>
    <lineage>
        <taxon>unclassified sequences</taxon>
        <taxon>metagenomes</taxon>
        <taxon>ecological metagenomes</taxon>
    </lineage>
</organism>
<accession>A0A381WAM7</accession>
<sequence length="48" mass="5533">MAVLWLPLWYDRGDYTYGRRVDNFMARLNLIGSRLLVGLYPVGTASIE</sequence>
<gene>
    <name evidence="1" type="ORF">METZ01_LOCUS101912</name>
</gene>
<protein>
    <submittedName>
        <fullName evidence="1">Uncharacterized protein</fullName>
    </submittedName>
</protein>
<dbReference type="AlphaFoldDB" id="A0A381WAM7"/>
<name>A0A381WAM7_9ZZZZ</name>